<accession>A0AAQ4EG77</accession>
<dbReference type="AlphaFoldDB" id="A0AAQ4EG77"/>
<protein>
    <recommendedName>
        <fullName evidence="4">Secreted protein</fullName>
    </recommendedName>
</protein>
<name>A0AAQ4EG77_AMBAM</name>
<evidence type="ECO:0008006" key="4">
    <source>
        <dbReference type="Google" id="ProtNLM"/>
    </source>
</evidence>
<feature type="signal peptide" evidence="1">
    <location>
        <begin position="1"/>
        <end position="21"/>
    </location>
</feature>
<dbReference type="SUPFAM" id="SSF50814">
    <property type="entry name" value="Lipocalins"/>
    <property type="match status" value="1"/>
</dbReference>
<keyword evidence="3" id="KW-1185">Reference proteome</keyword>
<proteinExistence type="predicted"/>
<keyword evidence="1" id="KW-0732">Signal</keyword>
<gene>
    <name evidence="2" type="ORF">V5799_011829</name>
</gene>
<dbReference type="Proteomes" id="UP001321473">
    <property type="component" value="Unassembled WGS sequence"/>
</dbReference>
<evidence type="ECO:0000256" key="1">
    <source>
        <dbReference type="SAM" id="SignalP"/>
    </source>
</evidence>
<feature type="chain" id="PRO_5043022772" description="Secreted protein" evidence="1">
    <location>
        <begin position="22"/>
        <end position="183"/>
    </location>
</feature>
<dbReference type="EMBL" id="JARKHS020016538">
    <property type="protein sequence ID" value="KAK8773638.1"/>
    <property type="molecule type" value="Genomic_DNA"/>
</dbReference>
<comment type="caution">
    <text evidence="2">The sequence shown here is derived from an EMBL/GenBank/DDBJ whole genome shotgun (WGS) entry which is preliminary data.</text>
</comment>
<dbReference type="Gene3D" id="2.40.128.20">
    <property type="match status" value="1"/>
</dbReference>
<evidence type="ECO:0000313" key="2">
    <source>
        <dbReference type="EMBL" id="KAK8773638.1"/>
    </source>
</evidence>
<evidence type="ECO:0000313" key="3">
    <source>
        <dbReference type="Proteomes" id="UP001321473"/>
    </source>
</evidence>
<sequence>MAAHSISVHLLFLALVASVRGQICGTAANQPCNATQIFSSFNMSYLAESTSDTSQGNCTYLVLQSQQIDNGQANFSLLTRPEDGTQVTSDIETATLTESPDVISVVFASDPDTTYEVDLPFANYSACFVTRFSAAIGCRLWVYEGTAPEMVEACKEGHVQACGEPVYSTYNDTLCASGPTGSA</sequence>
<organism evidence="2 3">
    <name type="scientific">Amblyomma americanum</name>
    <name type="common">Lone star tick</name>
    <dbReference type="NCBI Taxonomy" id="6943"/>
    <lineage>
        <taxon>Eukaryota</taxon>
        <taxon>Metazoa</taxon>
        <taxon>Ecdysozoa</taxon>
        <taxon>Arthropoda</taxon>
        <taxon>Chelicerata</taxon>
        <taxon>Arachnida</taxon>
        <taxon>Acari</taxon>
        <taxon>Parasitiformes</taxon>
        <taxon>Ixodida</taxon>
        <taxon>Ixodoidea</taxon>
        <taxon>Ixodidae</taxon>
        <taxon>Amblyomminae</taxon>
        <taxon>Amblyomma</taxon>
    </lineage>
</organism>
<dbReference type="InterPro" id="IPR012674">
    <property type="entry name" value="Calycin"/>
</dbReference>
<reference evidence="2 3" key="1">
    <citation type="journal article" date="2023" name="Arcadia Sci">
        <title>De novo assembly of a long-read Amblyomma americanum tick genome.</title>
        <authorList>
            <person name="Chou S."/>
            <person name="Poskanzer K.E."/>
            <person name="Rollins M."/>
            <person name="Thuy-Boun P.S."/>
        </authorList>
    </citation>
    <scope>NUCLEOTIDE SEQUENCE [LARGE SCALE GENOMIC DNA]</scope>
    <source>
        <strain evidence="2">F_SG_1</strain>
        <tissue evidence="2">Salivary glands</tissue>
    </source>
</reference>